<dbReference type="KEGG" id="uam:UABAM_02639"/>
<dbReference type="EMBL" id="AP019860">
    <property type="protein sequence ID" value="BBM84282.1"/>
    <property type="molecule type" value="Genomic_DNA"/>
</dbReference>
<accession>A0A5S9F4J2</accession>
<dbReference type="RefSeq" id="WP_173013292.1">
    <property type="nucleotide sequence ID" value="NZ_AP019860.1"/>
</dbReference>
<proteinExistence type="predicted"/>
<dbReference type="AlphaFoldDB" id="A0A5S9F4J2"/>
<evidence type="ECO:0000313" key="1">
    <source>
        <dbReference type="EMBL" id="BBM84282.1"/>
    </source>
</evidence>
<evidence type="ECO:0000313" key="2">
    <source>
        <dbReference type="Proteomes" id="UP000326354"/>
    </source>
</evidence>
<organism evidence="1 2">
    <name type="scientific">Uabimicrobium amorphum</name>
    <dbReference type="NCBI Taxonomy" id="2596890"/>
    <lineage>
        <taxon>Bacteria</taxon>
        <taxon>Pseudomonadati</taxon>
        <taxon>Planctomycetota</taxon>
        <taxon>Candidatus Uabimicrobiia</taxon>
        <taxon>Candidatus Uabimicrobiales</taxon>
        <taxon>Candidatus Uabimicrobiaceae</taxon>
        <taxon>Candidatus Uabimicrobium</taxon>
    </lineage>
</organism>
<keyword evidence="2" id="KW-1185">Reference proteome</keyword>
<dbReference type="PROSITE" id="PS51257">
    <property type="entry name" value="PROKAR_LIPOPROTEIN"/>
    <property type="match status" value="1"/>
</dbReference>
<name>A0A5S9F4J2_UABAM</name>
<gene>
    <name evidence="1" type="ORF">UABAM_02639</name>
</gene>
<reference evidence="1 2" key="1">
    <citation type="submission" date="2019-08" db="EMBL/GenBank/DDBJ databases">
        <title>Complete genome sequence of Candidatus Uab amorphum.</title>
        <authorList>
            <person name="Shiratori T."/>
            <person name="Suzuki S."/>
            <person name="Kakizawa Y."/>
            <person name="Ishida K."/>
        </authorList>
    </citation>
    <scope>NUCLEOTIDE SEQUENCE [LARGE SCALE GENOMIC DNA]</scope>
    <source>
        <strain evidence="1 2">SRT547</strain>
    </source>
</reference>
<dbReference type="Proteomes" id="UP000326354">
    <property type="component" value="Chromosome"/>
</dbReference>
<protein>
    <submittedName>
        <fullName evidence="1">Uncharacterized protein</fullName>
    </submittedName>
</protein>
<sequence>MKNILGLCIFCAMLMGCQKLLYTYDVKQTVSNDQTLSTKPYPVYVQMAYRGVKKSNKNGSKAFKFDVLVENRGEQKVTLAPTDYYILDEEQKRINSLIRKEHKNLTLAPNTSTLFPVFYELPTGYDMDDSQLLQMVWGYNVEEQKYNLQTKLDRRMIREKDIFGYPYSLQFYEGAKHLRRMGPGPFWRYQNIIERRGIRRRGRGRRR</sequence>